<accession>A0A6H1WQ96</accession>
<dbReference type="KEGG" id="tmai:FVE67_00375"/>
<dbReference type="AlphaFoldDB" id="A0A6H1WQ96"/>
<dbReference type="PANTHER" id="PTHR21666">
    <property type="entry name" value="PEPTIDASE-RELATED"/>
    <property type="match status" value="1"/>
</dbReference>
<feature type="coiled-coil region" evidence="2">
    <location>
        <begin position="171"/>
        <end position="268"/>
    </location>
</feature>
<gene>
    <name evidence="4" type="ORF">FVE67_00375</name>
</gene>
<dbReference type="Gene3D" id="6.10.250.3150">
    <property type="match status" value="1"/>
</dbReference>
<dbReference type="GO" id="GO:0004222">
    <property type="term" value="F:metalloendopeptidase activity"/>
    <property type="evidence" value="ECO:0007669"/>
    <property type="project" value="TreeGrafter"/>
</dbReference>
<sequence>MGAKAYPFAYGLYPFGDRRYGILLRLFILACGAALLFLSPARAGSLSLEKKIQEKRLLLERATVKEKSILEELQDLAREISRYSREIKNLEGQIRELKKEIEALSQTISHLEEKKKRLKARLSQEMALLATLSRTTWMNLLFEPREINEFLRREDYLYLIIQNESEKLKTLRQTMEDIAFLRAEKEKKIQEYRERQEDLRKKVAELRLLKKEKETLLEEVRRNKRLYREMLSLLEAAKEEMETLAREMAETRRQLQALKKEKRREPKEGLPHLRPLFEVKGLLVAPVKGKLLRFFGLDRDPFTGKYAFSPGIYIGAPPGTPVVAPFLARASRLRWVEGQGQVLVLDHGYGFVSMLGGLDQVNVALGEYVRTGQPLGTVADSPFGPSGVYYELRRGNRPLNPLEWLDLKTLRLVR</sequence>
<dbReference type="SUPFAM" id="SSF51261">
    <property type="entry name" value="Duplicated hybrid motif"/>
    <property type="match status" value="1"/>
</dbReference>
<dbReference type="CDD" id="cd12797">
    <property type="entry name" value="M23_peptidase"/>
    <property type="match status" value="1"/>
</dbReference>
<dbReference type="InterPro" id="IPR050570">
    <property type="entry name" value="Cell_wall_metabolism_enzyme"/>
</dbReference>
<reference evidence="4 5" key="1">
    <citation type="submission" date="2019-08" db="EMBL/GenBank/DDBJ databases">
        <title>Complete genome sequence of Thermosulfurimonas marina SU872T, an anaerobic thermophilic chemolithoautotrophic bacterium isolated from a shallow marine hydrothermal vent.</title>
        <authorList>
            <person name="Allioux M."/>
            <person name="Jebbar M."/>
            <person name="Slobodkina G."/>
            <person name="Slobodkin A."/>
            <person name="Moalic Y."/>
            <person name="Frolova A."/>
            <person name="Shao Z."/>
            <person name="Alain K."/>
        </authorList>
    </citation>
    <scope>NUCLEOTIDE SEQUENCE [LARGE SCALE GENOMIC DNA]</scope>
    <source>
        <strain evidence="4 5">SU872</strain>
    </source>
</reference>
<evidence type="ECO:0000256" key="1">
    <source>
        <dbReference type="ARBA" id="ARBA00022729"/>
    </source>
</evidence>
<proteinExistence type="predicted"/>
<dbReference type="InterPro" id="IPR011055">
    <property type="entry name" value="Dup_hybrid_motif"/>
</dbReference>
<evidence type="ECO:0000256" key="2">
    <source>
        <dbReference type="SAM" id="Coils"/>
    </source>
</evidence>
<feature type="domain" description="M23ase beta-sheet core" evidence="3">
    <location>
        <begin position="309"/>
        <end position="401"/>
    </location>
</feature>
<keyword evidence="1" id="KW-0732">Signal</keyword>
<protein>
    <submittedName>
        <fullName evidence="4">Peptidoglycan DD-metalloendopeptidase family protein</fullName>
    </submittedName>
</protein>
<dbReference type="RefSeq" id="WP_168718699.1">
    <property type="nucleotide sequence ID" value="NZ_CP042909.1"/>
</dbReference>
<evidence type="ECO:0000259" key="3">
    <source>
        <dbReference type="Pfam" id="PF01551"/>
    </source>
</evidence>
<dbReference type="EMBL" id="CP042909">
    <property type="protein sequence ID" value="QJA05334.1"/>
    <property type="molecule type" value="Genomic_DNA"/>
</dbReference>
<keyword evidence="2" id="KW-0175">Coiled coil</keyword>
<evidence type="ECO:0000313" key="5">
    <source>
        <dbReference type="Proteomes" id="UP000501253"/>
    </source>
</evidence>
<keyword evidence="5" id="KW-1185">Reference proteome</keyword>
<organism evidence="4 5">
    <name type="scientific">Thermosulfurimonas marina</name>
    <dbReference type="NCBI Taxonomy" id="2047767"/>
    <lineage>
        <taxon>Bacteria</taxon>
        <taxon>Pseudomonadati</taxon>
        <taxon>Thermodesulfobacteriota</taxon>
        <taxon>Thermodesulfobacteria</taxon>
        <taxon>Thermodesulfobacteriales</taxon>
        <taxon>Thermodesulfobacteriaceae</taxon>
        <taxon>Thermosulfurimonas</taxon>
    </lineage>
</organism>
<feature type="coiled-coil region" evidence="2">
    <location>
        <begin position="59"/>
        <end position="128"/>
    </location>
</feature>
<dbReference type="InterPro" id="IPR016047">
    <property type="entry name" value="M23ase_b-sheet_dom"/>
</dbReference>
<name>A0A6H1WQ96_9BACT</name>
<dbReference type="PANTHER" id="PTHR21666:SF289">
    <property type="entry name" value="L-ALA--D-GLU ENDOPEPTIDASE"/>
    <property type="match status" value="1"/>
</dbReference>
<evidence type="ECO:0000313" key="4">
    <source>
        <dbReference type="EMBL" id="QJA05334.1"/>
    </source>
</evidence>
<dbReference type="Pfam" id="PF01551">
    <property type="entry name" value="Peptidase_M23"/>
    <property type="match status" value="1"/>
</dbReference>
<dbReference type="Proteomes" id="UP000501253">
    <property type="component" value="Chromosome"/>
</dbReference>
<dbReference type="Gene3D" id="2.70.70.10">
    <property type="entry name" value="Glucose Permease (Domain IIA)"/>
    <property type="match status" value="1"/>
</dbReference>